<dbReference type="InterPro" id="IPR003594">
    <property type="entry name" value="HATPase_dom"/>
</dbReference>
<evidence type="ECO:0000313" key="8">
    <source>
        <dbReference type="Proteomes" id="UP000518300"/>
    </source>
</evidence>
<dbReference type="Proteomes" id="UP000518300">
    <property type="component" value="Unassembled WGS sequence"/>
</dbReference>
<dbReference type="SMART" id="SM00387">
    <property type="entry name" value="HATPase_c"/>
    <property type="match status" value="1"/>
</dbReference>
<protein>
    <recommendedName>
        <fullName evidence="2">histidine kinase</fullName>
        <ecNumber evidence="2">2.7.13.3</ecNumber>
    </recommendedName>
</protein>
<evidence type="ECO:0000313" key="7">
    <source>
        <dbReference type="EMBL" id="NMO19256.1"/>
    </source>
</evidence>
<gene>
    <name evidence="7" type="ORF">HG543_30960</name>
</gene>
<evidence type="ECO:0000256" key="1">
    <source>
        <dbReference type="ARBA" id="ARBA00000085"/>
    </source>
</evidence>
<dbReference type="PRINTS" id="PR00344">
    <property type="entry name" value="BCTRLSENSOR"/>
</dbReference>
<keyword evidence="8" id="KW-1185">Reference proteome</keyword>
<dbReference type="PANTHER" id="PTHR43065:SF42">
    <property type="entry name" value="TWO-COMPONENT SENSOR PPRA"/>
    <property type="match status" value="1"/>
</dbReference>
<dbReference type="PANTHER" id="PTHR43065">
    <property type="entry name" value="SENSOR HISTIDINE KINASE"/>
    <property type="match status" value="1"/>
</dbReference>
<dbReference type="InterPro" id="IPR003661">
    <property type="entry name" value="HisK_dim/P_dom"/>
</dbReference>
<keyword evidence="4" id="KW-0472">Membrane</keyword>
<feature type="transmembrane region" description="Helical" evidence="4">
    <location>
        <begin position="306"/>
        <end position="325"/>
    </location>
</feature>
<dbReference type="InterPro" id="IPR036890">
    <property type="entry name" value="HATPase_C_sf"/>
</dbReference>
<dbReference type="Gene3D" id="3.30.565.10">
    <property type="entry name" value="Histidine kinase-like ATPase, C-terminal domain"/>
    <property type="match status" value="1"/>
</dbReference>
<feature type="transmembrane region" description="Helical" evidence="4">
    <location>
        <begin position="212"/>
        <end position="233"/>
    </location>
</feature>
<sequence length="726" mass="80671">MADRASCGTLPLGAVLDPWVKRLGSPKAIALFLCFIHMSAALAAPPDVVVEGTRDIWYAGEHMFVLEDASGTLTIEDVSRADFAHRFTPSPEAQPKYGFSRSVYWARFSYLKKDRVPERRWFLAVRDPNLEHVDVYFQRPDGSFDVRRAGVLVPWAKREIAHRDPVFNLPETPTEPITVYIRVQTSSIVAIPAAILTSDRLIQENADRFIPWWIYVGIVVSMVLFNAILYFFLKDRTYLYYIIYIISLGSFVGLAFKAVGHTYFPESGPLWARLWPFFGHLACLFGALFARAFLHIRRAAPRLDRLVCVLATISGISAPLALFLPARVSQITLSALALVYGPLMFIMPAIVWRRGFQPARFFLAGWCMLGVAGVFVPCVNQGWVPNNIFTQHVMLTGSAVEMILFALALANRINEAKKESEIARRHALEGEIHRLRNIELRQANEEILRKQDQLIQAEKMASMWQLTAGVAHEIKNPLNLVNNFSLSLVETMDELLQELKSLPADNQAALESLASDCKLVARKIAEHGGRADGIVRGMLEHATMRPGERCMTDLNRLIEEHLGLFHEGTLSRRPGVQVSVERDLAPGVSPVEVIPHELGRVLLNLLNNAFYAVGEQHERAPGGYVPTIRISTRGRDGHVEIRIEDNGTGIPAAARERIFEPFFTTKPPGEGVGLGLSLSYGIVTKRHGGTLGFESTENKGTTFVMTLPLRPSQALPGTGGAQARGG</sequence>
<proteinExistence type="predicted"/>
<dbReference type="Gene3D" id="2.60.40.2380">
    <property type="match status" value="1"/>
</dbReference>
<keyword evidence="4" id="KW-0812">Transmembrane</keyword>
<keyword evidence="5" id="KW-0732">Signal</keyword>
<dbReference type="Pfam" id="PF02518">
    <property type="entry name" value="HATPase_c"/>
    <property type="match status" value="1"/>
</dbReference>
<accession>A0A848LND7</accession>
<feature type="transmembrane region" description="Helical" evidence="4">
    <location>
        <begin position="389"/>
        <end position="410"/>
    </location>
</feature>
<dbReference type="Gene3D" id="1.10.287.130">
    <property type="match status" value="1"/>
</dbReference>
<name>A0A848LND7_9BACT</name>
<comment type="caution">
    <text evidence="7">The sequence shown here is derived from an EMBL/GenBank/DDBJ whole genome shotgun (WGS) entry which is preliminary data.</text>
</comment>
<keyword evidence="4" id="KW-1133">Transmembrane helix</keyword>
<dbReference type="InterPro" id="IPR011623">
    <property type="entry name" value="7TMR_DISM_rcpt_extracell_dom1"/>
</dbReference>
<dbReference type="GO" id="GO:0000155">
    <property type="term" value="F:phosphorelay sensor kinase activity"/>
    <property type="evidence" value="ECO:0007669"/>
    <property type="project" value="InterPro"/>
</dbReference>
<evidence type="ECO:0000256" key="5">
    <source>
        <dbReference type="SAM" id="SignalP"/>
    </source>
</evidence>
<evidence type="ECO:0000256" key="3">
    <source>
        <dbReference type="ARBA" id="ARBA00022553"/>
    </source>
</evidence>
<dbReference type="Pfam" id="PF07695">
    <property type="entry name" value="7TMR-DISM_7TM"/>
    <property type="match status" value="1"/>
</dbReference>
<feature type="domain" description="Histidine kinase" evidence="6">
    <location>
        <begin position="469"/>
        <end position="711"/>
    </location>
</feature>
<dbReference type="InterPro" id="IPR011622">
    <property type="entry name" value="7TMR_DISM_rcpt_extracell_dom2"/>
</dbReference>
<dbReference type="EMBL" id="JABBJJ010000175">
    <property type="protein sequence ID" value="NMO19256.1"/>
    <property type="molecule type" value="Genomic_DNA"/>
</dbReference>
<comment type="catalytic activity">
    <reaction evidence="1">
        <text>ATP + protein L-histidine = ADP + protein N-phospho-L-histidine.</text>
        <dbReference type="EC" id="2.7.13.3"/>
    </reaction>
</comment>
<organism evidence="7 8">
    <name type="scientific">Pyxidicoccus fallax</name>
    <dbReference type="NCBI Taxonomy" id="394095"/>
    <lineage>
        <taxon>Bacteria</taxon>
        <taxon>Pseudomonadati</taxon>
        <taxon>Myxococcota</taxon>
        <taxon>Myxococcia</taxon>
        <taxon>Myxococcales</taxon>
        <taxon>Cystobacterineae</taxon>
        <taxon>Myxococcaceae</taxon>
        <taxon>Pyxidicoccus</taxon>
    </lineage>
</organism>
<dbReference type="InterPro" id="IPR004358">
    <property type="entry name" value="Sig_transdc_His_kin-like_C"/>
</dbReference>
<dbReference type="CDD" id="cd00082">
    <property type="entry name" value="HisKA"/>
    <property type="match status" value="1"/>
</dbReference>
<feature type="transmembrane region" description="Helical" evidence="4">
    <location>
        <begin position="238"/>
        <end position="259"/>
    </location>
</feature>
<feature type="transmembrane region" description="Helical" evidence="4">
    <location>
        <begin position="363"/>
        <end position="383"/>
    </location>
</feature>
<evidence type="ECO:0000259" key="6">
    <source>
        <dbReference type="PROSITE" id="PS50109"/>
    </source>
</evidence>
<feature type="transmembrane region" description="Helical" evidence="4">
    <location>
        <begin position="274"/>
        <end position="294"/>
    </location>
</feature>
<dbReference type="RefSeq" id="WP_169348506.1">
    <property type="nucleotide sequence ID" value="NZ_JABBJJ010000175.1"/>
</dbReference>
<feature type="signal peptide" evidence="5">
    <location>
        <begin position="1"/>
        <end position="43"/>
    </location>
</feature>
<dbReference type="Pfam" id="PF07696">
    <property type="entry name" value="7TMR-DISMED2"/>
    <property type="match status" value="1"/>
</dbReference>
<feature type="chain" id="PRO_5032812145" description="histidine kinase" evidence="5">
    <location>
        <begin position="44"/>
        <end position="726"/>
    </location>
</feature>
<evidence type="ECO:0000256" key="2">
    <source>
        <dbReference type="ARBA" id="ARBA00012438"/>
    </source>
</evidence>
<dbReference type="AlphaFoldDB" id="A0A848LND7"/>
<dbReference type="InterPro" id="IPR036097">
    <property type="entry name" value="HisK_dim/P_sf"/>
</dbReference>
<dbReference type="PROSITE" id="PS50109">
    <property type="entry name" value="HIS_KIN"/>
    <property type="match status" value="1"/>
</dbReference>
<dbReference type="SUPFAM" id="SSF55874">
    <property type="entry name" value="ATPase domain of HSP90 chaperone/DNA topoisomerase II/histidine kinase"/>
    <property type="match status" value="1"/>
</dbReference>
<dbReference type="EC" id="2.7.13.3" evidence="2"/>
<evidence type="ECO:0000256" key="4">
    <source>
        <dbReference type="SAM" id="Phobius"/>
    </source>
</evidence>
<keyword evidence="3" id="KW-0597">Phosphoprotein</keyword>
<reference evidence="7 8" key="1">
    <citation type="submission" date="2020-04" db="EMBL/GenBank/DDBJ databases">
        <title>Draft genome of Pyxidicoccus fallax type strain.</title>
        <authorList>
            <person name="Whitworth D.E."/>
        </authorList>
    </citation>
    <scope>NUCLEOTIDE SEQUENCE [LARGE SCALE GENOMIC DNA]</scope>
    <source>
        <strain evidence="7 8">DSM 14698</strain>
    </source>
</reference>
<dbReference type="InterPro" id="IPR005467">
    <property type="entry name" value="His_kinase_dom"/>
</dbReference>
<feature type="transmembrane region" description="Helical" evidence="4">
    <location>
        <begin position="331"/>
        <end position="351"/>
    </location>
</feature>
<dbReference type="SUPFAM" id="SSF47384">
    <property type="entry name" value="Homodimeric domain of signal transducing histidine kinase"/>
    <property type="match status" value="1"/>
</dbReference>